<keyword evidence="2" id="KW-0472">Membrane</keyword>
<keyword evidence="2" id="KW-0812">Transmembrane</keyword>
<organism evidence="3 4">
    <name type="scientific">Haloquadratum walsbyi J07HQW1</name>
    <dbReference type="NCBI Taxonomy" id="1238424"/>
    <lineage>
        <taxon>Archaea</taxon>
        <taxon>Methanobacteriati</taxon>
        <taxon>Methanobacteriota</taxon>
        <taxon>Stenosarchaea group</taxon>
        <taxon>Halobacteria</taxon>
        <taxon>Halobacteriales</taxon>
        <taxon>Haloferacaceae</taxon>
        <taxon>Haloquadratum</taxon>
    </lineage>
</organism>
<proteinExistence type="predicted"/>
<dbReference type="Proteomes" id="UP000030649">
    <property type="component" value="Unassembled WGS sequence"/>
</dbReference>
<dbReference type="HOGENOM" id="CLU_149762_0_0_2"/>
<accession>U1PFM6</accession>
<evidence type="ECO:0000313" key="4">
    <source>
        <dbReference type="Proteomes" id="UP000030649"/>
    </source>
</evidence>
<evidence type="ECO:0000256" key="2">
    <source>
        <dbReference type="SAM" id="Phobius"/>
    </source>
</evidence>
<feature type="transmembrane region" description="Helical" evidence="2">
    <location>
        <begin position="12"/>
        <end position="33"/>
    </location>
</feature>
<sequence length="134" mass="14641">MVAKLFDRETLLDLTVNIIPLVIIAFFVVAYVFMSPFETNPLTTAVQFGLLVVPFVLLAVLTYISGRAIAGSEQHVDQYLPGQASMADAEPIEKAPQNTSEDDTDAELESPSSDQAVETEPEPESELHTDRNTS</sequence>
<feature type="transmembrane region" description="Helical" evidence="2">
    <location>
        <begin position="45"/>
        <end position="64"/>
    </location>
</feature>
<dbReference type="Pfam" id="PF20389">
    <property type="entry name" value="DUF6684"/>
    <property type="match status" value="1"/>
</dbReference>
<feature type="compositionally biased region" description="Basic and acidic residues" evidence="1">
    <location>
        <begin position="125"/>
        <end position="134"/>
    </location>
</feature>
<dbReference type="AlphaFoldDB" id="U1PFM6"/>
<evidence type="ECO:0000313" key="3">
    <source>
        <dbReference type="EMBL" id="ERG90906.1"/>
    </source>
</evidence>
<feature type="region of interest" description="Disordered" evidence="1">
    <location>
        <begin position="80"/>
        <end position="134"/>
    </location>
</feature>
<protein>
    <recommendedName>
        <fullName evidence="5">Cox cluster protein</fullName>
    </recommendedName>
</protein>
<keyword evidence="2" id="KW-1133">Transmembrane helix</keyword>
<name>U1PFM6_9EURY</name>
<dbReference type="EMBL" id="KE356560">
    <property type="protein sequence ID" value="ERG90906.1"/>
    <property type="molecule type" value="Genomic_DNA"/>
</dbReference>
<dbReference type="InterPro" id="IPR046506">
    <property type="entry name" value="DUF6684"/>
</dbReference>
<evidence type="ECO:0008006" key="5">
    <source>
        <dbReference type="Google" id="ProtNLM"/>
    </source>
</evidence>
<evidence type="ECO:0000256" key="1">
    <source>
        <dbReference type="SAM" id="MobiDB-lite"/>
    </source>
</evidence>
<gene>
    <name evidence="3" type="ORF">J07HQW1_00936</name>
</gene>
<reference evidence="3 4" key="1">
    <citation type="journal article" date="2013" name="PLoS ONE">
        <title>Assembly-driven community genomics of a hypersaline microbial ecosystem.</title>
        <authorList>
            <person name="Podell S."/>
            <person name="Ugalde J.A."/>
            <person name="Narasingarao P."/>
            <person name="Banfield J.F."/>
            <person name="Heidelberg K.B."/>
            <person name="Allen E.E."/>
        </authorList>
    </citation>
    <scope>NUCLEOTIDE SEQUENCE [LARGE SCALE GENOMIC DNA]</scope>
    <source>
        <strain evidence="4">J07HQW1</strain>
    </source>
</reference>
<dbReference type="STRING" id="1238424.J07HQW1_00936"/>